<comment type="subcellular location">
    <subcellularLocation>
        <location evidence="1 10">Cytoplasm</location>
    </subcellularLocation>
</comment>
<organism evidence="11 12">
    <name type="scientific">Sphingomonas donggukensis</name>
    <dbReference type="NCBI Taxonomy" id="2949093"/>
    <lineage>
        <taxon>Bacteria</taxon>
        <taxon>Pseudomonadati</taxon>
        <taxon>Pseudomonadota</taxon>
        <taxon>Alphaproteobacteria</taxon>
        <taxon>Sphingomonadales</taxon>
        <taxon>Sphingomonadaceae</taxon>
        <taxon>Sphingomonas</taxon>
    </lineage>
</organism>
<evidence type="ECO:0000256" key="9">
    <source>
        <dbReference type="ARBA" id="ARBA00048573"/>
    </source>
</evidence>
<dbReference type="PANTHER" id="PTHR37940">
    <property type="entry name" value="LYSINE--TRNA LIGASE"/>
    <property type="match status" value="1"/>
</dbReference>
<dbReference type="InterPro" id="IPR002904">
    <property type="entry name" value="Lys-tRNA-ligase"/>
</dbReference>
<dbReference type="Pfam" id="PF01921">
    <property type="entry name" value="tRNA-synt_1f"/>
    <property type="match status" value="1"/>
</dbReference>
<keyword evidence="12" id="KW-1185">Reference proteome</keyword>
<keyword evidence="5 10" id="KW-0547">Nucleotide-binding</keyword>
<dbReference type="NCBIfam" id="NF001968">
    <property type="entry name" value="PRK00750.1-2"/>
    <property type="match status" value="1"/>
</dbReference>
<evidence type="ECO:0000256" key="1">
    <source>
        <dbReference type="ARBA" id="ARBA00004496"/>
    </source>
</evidence>
<dbReference type="PROSITE" id="PS00178">
    <property type="entry name" value="AA_TRNA_LIGASE_I"/>
    <property type="match status" value="1"/>
</dbReference>
<gene>
    <name evidence="10" type="primary">lysS</name>
    <name evidence="11" type="ORF">M9980_11885</name>
</gene>
<dbReference type="RefSeq" id="WP_250751126.1">
    <property type="nucleotide sequence ID" value="NZ_CP098401.1"/>
</dbReference>
<dbReference type="SUPFAM" id="SSF52374">
    <property type="entry name" value="Nucleotidylyl transferase"/>
    <property type="match status" value="1"/>
</dbReference>
<dbReference type="HAMAP" id="MF_00177">
    <property type="entry name" value="Lys_tRNA_synth_class1"/>
    <property type="match status" value="1"/>
</dbReference>
<evidence type="ECO:0000256" key="8">
    <source>
        <dbReference type="ARBA" id="ARBA00023146"/>
    </source>
</evidence>
<dbReference type="InterPro" id="IPR020751">
    <property type="entry name" value="aa-tRNA-synth_I_codon-bd_sub2"/>
</dbReference>
<evidence type="ECO:0000256" key="6">
    <source>
        <dbReference type="ARBA" id="ARBA00022840"/>
    </source>
</evidence>
<dbReference type="GO" id="GO:0004824">
    <property type="term" value="F:lysine-tRNA ligase activity"/>
    <property type="evidence" value="ECO:0007669"/>
    <property type="project" value="UniProtKB-EC"/>
</dbReference>
<comment type="similarity">
    <text evidence="2 10">Belongs to the class-I aminoacyl-tRNA synthetase family.</text>
</comment>
<sequence>MTDDLRAAALDSKAWPYEEARKLLKRYPDGKPSGAPMLFETGYGPSGLPHIGTFNEVLRTTMVRNAFHALSDQPTRLIAFSDDMDGLRKVPDNVPNKAMLAEHLGKPLSRIPDPFGKFDSFAAHNNAMLRQFLDRFGFDYEFASSTDYYTGGRFDGALKVVLRNFGKIQDVMLPTLREERRATYSPVLPISPTSGVVLQVPIEVIDADAGKIAFVDESGERVVQSALGGLSKLQWKVDWAMRWVALGVDFEMYGKDLIDSGIQSSKIARILGGRPPEGFVYEMFLDEKGEKISKSKGNGLSLEQWLTYGPDESLAFYAYREPRKAKQLHMGVIPRAVDEYWQFRATYPTQELKQQLGNPVHHIHDGKLPGGTLAVTFGLLLNLVGVMGEATKAQVWGYLANYLPDATAETQPELDRLIDHALAYARDFVAPTLVKRAPEGNERAALERLDAELAALPDDASAEDIQKIVYEIGKTGDFAELRDWFRALYETLLGSSQGPRMGSFIRLYGIANSRTLIAEALAR</sequence>
<feature type="short sequence motif" description="'HIGH' region" evidence="10">
    <location>
        <begin position="45"/>
        <end position="53"/>
    </location>
</feature>
<feature type="short sequence motif" description="'KMSKS' region" evidence="10">
    <location>
        <begin position="291"/>
        <end position="295"/>
    </location>
</feature>
<dbReference type="NCBIfam" id="TIGR00467">
    <property type="entry name" value="lysS_arch"/>
    <property type="match status" value="1"/>
</dbReference>
<protein>
    <recommendedName>
        <fullName evidence="10">Lysine--tRNA ligase</fullName>
        <ecNumber evidence="10">6.1.1.6</ecNumber>
    </recommendedName>
    <alternativeName>
        <fullName evidence="10">Lysyl-tRNA synthetase</fullName>
        <shortName evidence="10">LysRS</shortName>
    </alternativeName>
</protein>
<reference evidence="11" key="1">
    <citation type="submission" date="2022-05" db="EMBL/GenBank/DDBJ databases">
        <title>Sphingomonas sp. strain RMG20 Genome sequencing and assembly.</title>
        <authorList>
            <person name="Kim I."/>
        </authorList>
    </citation>
    <scope>NUCLEOTIDE SEQUENCE</scope>
    <source>
        <strain evidence="11">RMG20</strain>
    </source>
</reference>
<keyword evidence="3 10" id="KW-0963">Cytoplasm</keyword>
<keyword evidence="4 10" id="KW-0436">Ligase</keyword>
<keyword evidence="6 10" id="KW-0067">ATP-binding</keyword>
<evidence type="ECO:0000256" key="4">
    <source>
        <dbReference type="ARBA" id="ARBA00022598"/>
    </source>
</evidence>
<evidence type="ECO:0000256" key="3">
    <source>
        <dbReference type="ARBA" id="ARBA00022490"/>
    </source>
</evidence>
<keyword evidence="8 10" id="KW-0030">Aminoacyl-tRNA synthetase</keyword>
<proteinExistence type="inferred from homology"/>
<keyword evidence="7 10" id="KW-0648">Protein biosynthesis</keyword>
<evidence type="ECO:0000256" key="5">
    <source>
        <dbReference type="ARBA" id="ARBA00022741"/>
    </source>
</evidence>
<feature type="binding site" evidence="10">
    <location>
        <position position="294"/>
    </location>
    <ligand>
        <name>ATP</name>
        <dbReference type="ChEBI" id="CHEBI:30616"/>
    </ligand>
</feature>
<evidence type="ECO:0000313" key="12">
    <source>
        <dbReference type="Proteomes" id="UP001055580"/>
    </source>
</evidence>
<accession>A0ABY4TTR2</accession>
<dbReference type="Proteomes" id="UP001055580">
    <property type="component" value="Chromosome"/>
</dbReference>
<dbReference type="PANTHER" id="PTHR37940:SF1">
    <property type="entry name" value="LYSINE--TRNA LIGASE"/>
    <property type="match status" value="1"/>
</dbReference>
<dbReference type="EMBL" id="CP098401">
    <property type="protein sequence ID" value="URW75235.1"/>
    <property type="molecule type" value="Genomic_DNA"/>
</dbReference>
<dbReference type="InterPro" id="IPR014729">
    <property type="entry name" value="Rossmann-like_a/b/a_fold"/>
</dbReference>
<evidence type="ECO:0000313" key="11">
    <source>
        <dbReference type="EMBL" id="URW75235.1"/>
    </source>
</evidence>
<dbReference type="Gene3D" id="3.40.50.620">
    <property type="entry name" value="HUPs"/>
    <property type="match status" value="2"/>
</dbReference>
<comment type="catalytic activity">
    <reaction evidence="9 10">
        <text>tRNA(Lys) + L-lysine + ATP = L-lysyl-tRNA(Lys) + AMP + diphosphate</text>
        <dbReference type="Rhea" id="RHEA:20792"/>
        <dbReference type="Rhea" id="RHEA-COMP:9696"/>
        <dbReference type="Rhea" id="RHEA-COMP:9697"/>
        <dbReference type="ChEBI" id="CHEBI:30616"/>
        <dbReference type="ChEBI" id="CHEBI:32551"/>
        <dbReference type="ChEBI" id="CHEBI:33019"/>
        <dbReference type="ChEBI" id="CHEBI:78442"/>
        <dbReference type="ChEBI" id="CHEBI:78529"/>
        <dbReference type="ChEBI" id="CHEBI:456215"/>
        <dbReference type="EC" id="6.1.1.6"/>
    </reaction>
</comment>
<dbReference type="EC" id="6.1.1.6" evidence="10"/>
<evidence type="ECO:0000256" key="2">
    <source>
        <dbReference type="ARBA" id="ARBA00005594"/>
    </source>
</evidence>
<name>A0ABY4TTR2_9SPHN</name>
<dbReference type="InterPro" id="IPR001412">
    <property type="entry name" value="aa-tRNA-synth_I_CS"/>
</dbReference>
<dbReference type="InterPro" id="IPR008925">
    <property type="entry name" value="aa_tRNA-synth_I_cd-bd_sf"/>
</dbReference>
<evidence type="ECO:0000256" key="10">
    <source>
        <dbReference type="HAMAP-Rule" id="MF_00177"/>
    </source>
</evidence>
<dbReference type="SUPFAM" id="SSF48163">
    <property type="entry name" value="An anticodon-binding domain of class I aminoacyl-tRNA synthetases"/>
    <property type="match status" value="1"/>
</dbReference>
<dbReference type="Gene3D" id="1.10.10.350">
    <property type="match status" value="1"/>
</dbReference>
<evidence type="ECO:0000256" key="7">
    <source>
        <dbReference type="ARBA" id="ARBA00022917"/>
    </source>
</evidence>